<dbReference type="EMBL" id="JAUEDM010000001">
    <property type="protein sequence ID" value="KAK3331505.1"/>
    <property type="molecule type" value="Genomic_DNA"/>
</dbReference>
<reference evidence="1" key="1">
    <citation type="journal article" date="2023" name="Mol. Phylogenet. Evol.">
        <title>Genome-scale phylogeny and comparative genomics of the fungal order Sordariales.</title>
        <authorList>
            <person name="Hensen N."/>
            <person name="Bonometti L."/>
            <person name="Westerberg I."/>
            <person name="Brannstrom I.O."/>
            <person name="Guillou S."/>
            <person name="Cros-Aarteil S."/>
            <person name="Calhoun S."/>
            <person name="Haridas S."/>
            <person name="Kuo A."/>
            <person name="Mondo S."/>
            <person name="Pangilinan J."/>
            <person name="Riley R."/>
            <person name="LaButti K."/>
            <person name="Andreopoulos B."/>
            <person name="Lipzen A."/>
            <person name="Chen C."/>
            <person name="Yan M."/>
            <person name="Daum C."/>
            <person name="Ng V."/>
            <person name="Clum A."/>
            <person name="Steindorff A."/>
            <person name="Ohm R.A."/>
            <person name="Martin F."/>
            <person name="Silar P."/>
            <person name="Natvig D.O."/>
            <person name="Lalanne C."/>
            <person name="Gautier V."/>
            <person name="Ament-Velasquez S.L."/>
            <person name="Kruys A."/>
            <person name="Hutchinson M.I."/>
            <person name="Powell A.J."/>
            <person name="Barry K."/>
            <person name="Miller A.N."/>
            <person name="Grigoriev I.V."/>
            <person name="Debuchy R."/>
            <person name="Gladieux P."/>
            <person name="Hiltunen Thoren M."/>
            <person name="Johannesson H."/>
        </authorList>
    </citation>
    <scope>NUCLEOTIDE SEQUENCE</scope>
    <source>
        <strain evidence="1">CBS 118394</strain>
    </source>
</reference>
<sequence length="350" mass="38120">MGITASVVSLGFLTSNYPNIYRDGGGGGQVNGLNLIMFSDGMYTSGGVPNDNNLRNFTSNSIAVSGYQGAPIQAMTDFGTADKGPKQQIPYFYNNGENDLATGIWPNQNLVTLCDGHCAVSFPEVIARDPNHDGMSIASLYNTAVKIEVGAYGPVVTRPTMALFRAGEPLFGTFCALGGIDGYIYTFARITESTPAANGLKLARVPWGGFADRSQYRYWNGAAYVAQMPAYHDGGKSNVFNWTQEAFGKNFGPGYGEIFWSQVYQKYLLLFQSANAAGDNNVYASLSANLESGWSTPQSIWKLPTFSDGYTYSFHAYPQYDPTSKVIPITWNQFSESQSYRVGMANITFS</sequence>
<organism evidence="1 2">
    <name type="scientific">Apodospora peruviana</name>
    <dbReference type="NCBI Taxonomy" id="516989"/>
    <lineage>
        <taxon>Eukaryota</taxon>
        <taxon>Fungi</taxon>
        <taxon>Dikarya</taxon>
        <taxon>Ascomycota</taxon>
        <taxon>Pezizomycotina</taxon>
        <taxon>Sordariomycetes</taxon>
        <taxon>Sordariomycetidae</taxon>
        <taxon>Sordariales</taxon>
        <taxon>Lasiosphaeriaceae</taxon>
        <taxon>Apodospora</taxon>
    </lineage>
</organism>
<gene>
    <name evidence="1" type="ORF">B0H66DRAFT_98761</name>
</gene>
<protein>
    <submittedName>
        <fullName evidence="1">Uncharacterized protein</fullName>
    </submittedName>
</protein>
<name>A0AAE0MGM7_9PEZI</name>
<evidence type="ECO:0000313" key="2">
    <source>
        <dbReference type="Proteomes" id="UP001283341"/>
    </source>
</evidence>
<comment type="caution">
    <text evidence="1">The sequence shown here is derived from an EMBL/GenBank/DDBJ whole genome shotgun (WGS) entry which is preliminary data.</text>
</comment>
<keyword evidence="2" id="KW-1185">Reference proteome</keyword>
<proteinExistence type="predicted"/>
<evidence type="ECO:0000313" key="1">
    <source>
        <dbReference type="EMBL" id="KAK3331505.1"/>
    </source>
</evidence>
<accession>A0AAE0MGM7</accession>
<dbReference type="Proteomes" id="UP001283341">
    <property type="component" value="Unassembled WGS sequence"/>
</dbReference>
<dbReference type="AlphaFoldDB" id="A0AAE0MGM7"/>
<reference evidence="1" key="2">
    <citation type="submission" date="2023-06" db="EMBL/GenBank/DDBJ databases">
        <authorList>
            <consortium name="Lawrence Berkeley National Laboratory"/>
            <person name="Haridas S."/>
            <person name="Hensen N."/>
            <person name="Bonometti L."/>
            <person name="Westerberg I."/>
            <person name="Brannstrom I.O."/>
            <person name="Guillou S."/>
            <person name="Cros-Aarteil S."/>
            <person name="Calhoun S."/>
            <person name="Kuo A."/>
            <person name="Mondo S."/>
            <person name="Pangilinan J."/>
            <person name="Riley R."/>
            <person name="Labutti K."/>
            <person name="Andreopoulos B."/>
            <person name="Lipzen A."/>
            <person name="Chen C."/>
            <person name="Yanf M."/>
            <person name="Daum C."/>
            <person name="Ng V."/>
            <person name="Clum A."/>
            <person name="Steindorff A."/>
            <person name="Ohm R."/>
            <person name="Martin F."/>
            <person name="Silar P."/>
            <person name="Natvig D."/>
            <person name="Lalanne C."/>
            <person name="Gautier V."/>
            <person name="Ament-Velasquez S.L."/>
            <person name="Kruys A."/>
            <person name="Hutchinson M.I."/>
            <person name="Powell A.J."/>
            <person name="Barry K."/>
            <person name="Miller A.N."/>
            <person name="Grigoriev I.V."/>
            <person name="Debuchy R."/>
            <person name="Gladieux P."/>
            <person name="Thoren M.H."/>
            <person name="Johannesson H."/>
        </authorList>
    </citation>
    <scope>NUCLEOTIDE SEQUENCE</scope>
    <source>
        <strain evidence="1">CBS 118394</strain>
    </source>
</reference>